<evidence type="ECO:0000256" key="9">
    <source>
        <dbReference type="SAM" id="MobiDB-lite"/>
    </source>
</evidence>
<feature type="transmembrane region" description="Helical" evidence="8">
    <location>
        <begin position="66"/>
        <end position="87"/>
    </location>
</feature>
<evidence type="ECO:0000313" key="10">
    <source>
        <dbReference type="EMBL" id="KAK9915058.1"/>
    </source>
</evidence>
<comment type="caution">
    <text evidence="10">The sequence shown here is derived from an EMBL/GenBank/DDBJ whole genome shotgun (WGS) entry which is preliminary data.</text>
</comment>
<evidence type="ECO:0000256" key="4">
    <source>
        <dbReference type="ARBA" id="ARBA00022976"/>
    </source>
</evidence>
<dbReference type="SMART" id="SM00730">
    <property type="entry name" value="PSN"/>
    <property type="match status" value="1"/>
</dbReference>
<feature type="transmembrane region" description="Helical" evidence="8">
    <location>
        <begin position="158"/>
        <end position="174"/>
    </location>
</feature>
<keyword evidence="7 8" id="KW-0472">Membrane</keyword>
<feature type="region of interest" description="Disordered" evidence="9">
    <location>
        <begin position="257"/>
        <end position="323"/>
    </location>
</feature>
<evidence type="ECO:0000256" key="7">
    <source>
        <dbReference type="ARBA" id="ARBA00023136"/>
    </source>
</evidence>
<dbReference type="InterPro" id="IPR001108">
    <property type="entry name" value="Peptidase_A22A"/>
</dbReference>
<gene>
    <name evidence="10" type="ORF">WJX75_004245</name>
</gene>
<comment type="function">
    <text evidence="8">Probable subunit of the gamma-secretase complex, an endoprotease complex that catalyzes the intramembrane cleavage of integral membrane proteins such as Notch receptors.</text>
</comment>
<feature type="transmembrane region" description="Helical" evidence="8">
    <location>
        <begin position="12"/>
        <end position="32"/>
    </location>
</feature>
<feature type="transmembrane region" description="Helical" evidence="8">
    <location>
        <begin position="131"/>
        <end position="151"/>
    </location>
</feature>
<reference evidence="10 11" key="1">
    <citation type="journal article" date="2024" name="Nat. Commun.">
        <title>Phylogenomics reveals the evolutionary origins of lichenization in chlorophyte algae.</title>
        <authorList>
            <person name="Puginier C."/>
            <person name="Libourel C."/>
            <person name="Otte J."/>
            <person name="Skaloud P."/>
            <person name="Haon M."/>
            <person name="Grisel S."/>
            <person name="Petersen M."/>
            <person name="Berrin J.G."/>
            <person name="Delaux P.M."/>
            <person name="Dal Grande F."/>
            <person name="Keller J."/>
        </authorList>
    </citation>
    <scope>NUCLEOTIDE SEQUENCE [LARGE SCALE GENOMIC DNA]</scope>
    <source>
        <strain evidence="10 11">SAG 216-7</strain>
    </source>
</reference>
<dbReference type="PANTHER" id="PTHR10202">
    <property type="entry name" value="PRESENILIN"/>
    <property type="match status" value="1"/>
</dbReference>
<organism evidence="10 11">
    <name type="scientific">Coccomyxa subellipsoidea</name>
    <dbReference type="NCBI Taxonomy" id="248742"/>
    <lineage>
        <taxon>Eukaryota</taxon>
        <taxon>Viridiplantae</taxon>
        <taxon>Chlorophyta</taxon>
        <taxon>core chlorophytes</taxon>
        <taxon>Trebouxiophyceae</taxon>
        <taxon>Trebouxiophyceae incertae sedis</taxon>
        <taxon>Coccomyxaceae</taxon>
        <taxon>Coccomyxa</taxon>
    </lineage>
</organism>
<comment type="similarity">
    <text evidence="1 8">Belongs to the peptidase A22A family.</text>
</comment>
<keyword evidence="4 8" id="KW-0914">Notch signaling pathway</keyword>
<accession>A0ABR2YT82</accession>
<evidence type="ECO:0000256" key="3">
    <source>
        <dbReference type="ARBA" id="ARBA00022824"/>
    </source>
</evidence>
<dbReference type="InterPro" id="IPR042524">
    <property type="entry name" value="Presenilin_C"/>
</dbReference>
<keyword evidence="8" id="KW-0645">Protease</keyword>
<dbReference type="EC" id="3.4.23.-" evidence="8"/>
<feature type="compositionally biased region" description="Low complexity" evidence="9">
    <location>
        <begin position="274"/>
        <end position="298"/>
    </location>
</feature>
<proteinExistence type="inferred from homology"/>
<evidence type="ECO:0000256" key="2">
    <source>
        <dbReference type="ARBA" id="ARBA00022692"/>
    </source>
</evidence>
<evidence type="ECO:0000256" key="5">
    <source>
        <dbReference type="ARBA" id="ARBA00022989"/>
    </source>
</evidence>
<keyword evidence="2 8" id="KW-0812">Transmembrane</keyword>
<protein>
    <recommendedName>
        <fullName evidence="8">Presenilin</fullName>
        <ecNumber evidence="8">3.4.23.-</ecNumber>
    </recommendedName>
</protein>
<dbReference type="InterPro" id="IPR006639">
    <property type="entry name" value="Preselin/SPP"/>
</dbReference>
<comment type="subunit">
    <text evidence="8">Homodimer.</text>
</comment>
<keyword evidence="5 8" id="KW-1133">Transmembrane helix</keyword>
<dbReference type="Proteomes" id="UP001491310">
    <property type="component" value="Unassembled WGS sequence"/>
</dbReference>
<comment type="domain">
    <text evidence="8">The PAL motif is required for normal active site conformation.</text>
</comment>
<dbReference type="Gene3D" id="1.10.472.100">
    <property type="entry name" value="Presenilin"/>
    <property type="match status" value="1"/>
</dbReference>
<comment type="subcellular location">
    <subcellularLocation>
        <location evidence="8">Endoplasmic reticulum membrane</location>
        <topology evidence="8">Multi-pass membrane protein</topology>
    </subcellularLocation>
    <subcellularLocation>
        <location evidence="8">Golgi apparatus membrane</location>
        <topology evidence="8">Multi-pass membrane protein</topology>
    </subcellularLocation>
</comment>
<dbReference type="PRINTS" id="PR01072">
    <property type="entry name" value="PRESENILIN"/>
</dbReference>
<keyword evidence="6 8" id="KW-0333">Golgi apparatus</keyword>
<dbReference type="PANTHER" id="PTHR10202:SF13">
    <property type="entry name" value="PRESENILIN HOMOLOG"/>
    <property type="match status" value="1"/>
</dbReference>
<dbReference type="Pfam" id="PF01080">
    <property type="entry name" value="Presenilin"/>
    <property type="match status" value="1"/>
</dbReference>
<evidence type="ECO:0000313" key="11">
    <source>
        <dbReference type="Proteomes" id="UP001491310"/>
    </source>
</evidence>
<name>A0ABR2YT82_9CHLO</name>
<dbReference type="EMBL" id="JALJOT010000005">
    <property type="protein sequence ID" value="KAK9915058.1"/>
    <property type="molecule type" value="Genomic_DNA"/>
</dbReference>
<evidence type="ECO:0000256" key="8">
    <source>
        <dbReference type="RuleBase" id="RU361148"/>
    </source>
</evidence>
<evidence type="ECO:0000256" key="1">
    <source>
        <dbReference type="ARBA" id="ARBA00008604"/>
    </source>
</evidence>
<keyword evidence="11" id="KW-1185">Reference proteome</keyword>
<feature type="transmembrane region" description="Helical" evidence="8">
    <location>
        <begin position="356"/>
        <end position="376"/>
    </location>
</feature>
<feature type="transmembrane region" description="Helical" evidence="8">
    <location>
        <begin position="94"/>
        <end position="119"/>
    </location>
</feature>
<sequence length="418" mass="44474">MGALDTLGQEVTGIVAPVSICMALTVFLVRVLNPNGDSDTSALLIASAYYAEKADDSTGTKLAGSVINALIFVVIVGLMTFVLVLLFKYGCVRFIYGYMGFAGFSIFFFLTGVIALQLIKKASLRLDAFSFIYILFNFAVVGVGSVFFWPAPVLLKQGYLVVTGVVTAYMFTFIPEWTTWTLLIAMALYDLYAVLTPGGPLKVLVELAIERDQDIPALIYEGRSTAYTTSEEEGGTAQGHAEEGLRQAGKVLDGLVSDGDRKDADASENGAPVGSSNEEAAGDAASSSAAASASQGASVPLPLPTAPLDPQRHASAHGRESEEDELWGLPDSIKLGLGDFIFYSVLVGRAAMYDMLTVFAAYLAIVAGLGMTLLLLAVAQKALPALPISIALGISFYFTTRELLEPFILPLSTNLLFF</sequence>
<keyword evidence="3 8" id="KW-0256">Endoplasmic reticulum</keyword>
<feature type="transmembrane region" description="Helical" evidence="8">
    <location>
        <begin position="382"/>
        <end position="399"/>
    </location>
</feature>
<evidence type="ECO:0000256" key="6">
    <source>
        <dbReference type="ARBA" id="ARBA00023034"/>
    </source>
</evidence>
<keyword evidence="8" id="KW-0378">Hydrolase</keyword>